<dbReference type="PRINTS" id="PR00778">
    <property type="entry name" value="HTHARSR"/>
</dbReference>
<dbReference type="RefSeq" id="WP_129578296.1">
    <property type="nucleotide sequence ID" value="NZ_CP012672.1"/>
</dbReference>
<gene>
    <name evidence="6" type="primary">ompR</name>
    <name evidence="6" type="ORF">SOCE836_074220</name>
</gene>
<keyword evidence="3" id="KW-0804">Transcription</keyword>
<dbReference type="GO" id="GO:0003700">
    <property type="term" value="F:DNA-binding transcription factor activity"/>
    <property type="evidence" value="ECO:0007669"/>
    <property type="project" value="InterPro"/>
</dbReference>
<dbReference type="GO" id="GO:0003677">
    <property type="term" value="F:DNA binding"/>
    <property type="evidence" value="ECO:0007669"/>
    <property type="project" value="UniProtKB-KW"/>
</dbReference>
<evidence type="ECO:0000313" key="6">
    <source>
        <dbReference type="EMBL" id="AUX35232.1"/>
    </source>
</evidence>
<dbReference type="CDD" id="cd00090">
    <property type="entry name" value="HTH_ARSR"/>
    <property type="match status" value="1"/>
</dbReference>
<feature type="domain" description="HTH arsR-type" evidence="5">
    <location>
        <begin position="1"/>
        <end position="93"/>
    </location>
</feature>
<keyword evidence="1" id="KW-0805">Transcription regulation</keyword>
<dbReference type="AlphaFoldDB" id="A0A4V0NH29"/>
<dbReference type="InterPro" id="IPR011991">
    <property type="entry name" value="ArsR-like_HTH"/>
</dbReference>
<dbReference type="Gene3D" id="1.10.10.10">
    <property type="entry name" value="Winged helix-like DNA-binding domain superfamily/Winged helix DNA-binding domain"/>
    <property type="match status" value="1"/>
</dbReference>
<evidence type="ECO:0000313" key="7">
    <source>
        <dbReference type="Proteomes" id="UP000295497"/>
    </source>
</evidence>
<dbReference type="InterPro" id="IPR036388">
    <property type="entry name" value="WH-like_DNA-bd_sf"/>
</dbReference>
<accession>A0A4V0NH29</accession>
<protein>
    <submittedName>
        <fullName evidence="6">Transcriptional regulator</fullName>
    </submittedName>
</protein>
<dbReference type="Pfam" id="PF01022">
    <property type="entry name" value="HTH_5"/>
    <property type="match status" value="1"/>
</dbReference>
<reference evidence="6 7" key="1">
    <citation type="submission" date="2015-09" db="EMBL/GenBank/DDBJ databases">
        <title>Sorangium comparison.</title>
        <authorList>
            <person name="Zaburannyi N."/>
            <person name="Bunk B."/>
            <person name="Overmann J."/>
            <person name="Mueller R."/>
        </authorList>
    </citation>
    <scope>NUCLEOTIDE SEQUENCE [LARGE SCALE GENOMIC DNA]</scope>
    <source>
        <strain evidence="6 7">So ce836</strain>
    </source>
</reference>
<evidence type="ECO:0000256" key="3">
    <source>
        <dbReference type="ARBA" id="ARBA00023163"/>
    </source>
</evidence>
<dbReference type="PROSITE" id="PS50987">
    <property type="entry name" value="HTH_ARSR_2"/>
    <property type="match status" value="1"/>
</dbReference>
<evidence type="ECO:0000259" key="5">
    <source>
        <dbReference type="PROSITE" id="PS50987"/>
    </source>
</evidence>
<keyword evidence="2" id="KW-0238">DNA-binding</keyword>
<feature type="region of interest" description="Disordered" evidence="4">
    <location>
        <begin position="299"/>
        <end position="355"/>
    </location>
</feature>
<sequence>MPDLTATTELLRLLSDPTRVRLLALLGREELSVAEITDVTQLAQSRVSTHLGKLREAGLVKDRRDGASSFYAMSHGAMPEEARRVWALLEATTEDPLIEQDRERVREVVRARAGGASWADSVAGRMERHYSPGRTWEASLRGLLGLMSLGDVLDIASGDGALAELVAPRCRAMTCLDASETVIEAARLRLARLGNVRFARGDMHELPFEAASFDQVMLMNCLTFARSPARAVAEAARVLRPGGALAGVTLKAHRHEIAAVTYSHVRFGFEPRELRAMLEAAGLVVDACDVTSREKRPPHFEVISIHARKEGAAEAAPPAREGEETGPRAARPSQQDGCPAAAAPTVKKPRRRAEP</sequence>
<dbReference type="InterPro" id="IPR013216">
    <property type="entry name" value="Methyltransf_11"/>
</dbReference>
<dbReference type="EMBL" id="CP012672">
    <property type="protein sequence ID" value="AUX35232.1"/>
    <property type="molecule type" value="Genomic_DNA"/>
</dbReference>
<dbReference type="PANTHER" id="PTHR43132:SF2">
    <property type="entry name" value="ARSENICAL RESISTANCE OPERON REPRESSOR ARSR-RELATED"/>
    <property type="match status" value="1"/>
</dbReference>
<dbReference type="Proteomes" id="UP000295497">
    <property type="component" value="Chromosome"/>
</dbReference>
<dbReference type="NCBIfam" id="NF033788">
    <property type="entry name" value="HTH_metalloreg"/>
    <property type="match status" value="1"/>
</dbReference>
<dbReference type="Pfam" id="PF08241">
    <property type="entry name" value="Methyltransf_11"/>
    <property type="match status" value="1"/>
</dbReference>
<dbReference type="InterPro" id="IPR029063">
    <property type="entry name" value="SAM-dependent_MTases_sf"/>
</dbReference>
<dbReference type="Gene3D" id="3.40.50.150">
    <property type="entry name" value="Vaccinia Virus protein VP39"/>
    <property type="match status" value="1"/>
</dbReference>
<dbReference type="InterPro" id="IPR051011">
    <property type="entry name" value="Metal_resp_trans_reg"/>
</dbReference>
<dbReference type="GO" id="GO:0008757">
    <property type="term" value="F:S-adenosylmethionine-dependent methyltransferase activity"/>
    <property type="evidence" value="ECO:0007669"/>
    <property type="project" value="InterPro"/>
</dbReference>
<evidence type="ECO:0000256" key="1">
    <source>
        <dbReference type="ARBA" id="ARBA00023015"/>
    </source>
</evidence>
<dbReference type="SMART" id="SM00418">
    <property type="entry name" value="HTH_ARSR"/>
    <property type="match status" value="1"/>
</dbReference>
<dbReference type="PANTHER" id="PTHR43132">
    <property type="entry name" value="ARSENICAL RESISTANCE OPERON REPRESSOR ARSR-RELATED"/>
    <property type="match status" value="1"/>
</dbReference>
<proteinExistence type="predicted"/>
<evidence type="ECO:0000256" key="4">
    <source>
        <dbReference type="SAM" id="MobiDB-lite"/>
    </source>
</evidence>
<dbReference type="SUPFAM" id="SSF53335">
    <property type="entry name" value="S-adenosyl-L-methionine-dependent methyltransferases"/>
    <property type="match status" value="1"/>
</dbReference>
<dbReference type="InterPro" id="IPR001845">
    <property type="entry name" value="HTH_ArsR_DNA-bd_dom"/>
</dbReference>
<evidence type="ECO:0000256" key="2">
    <source>
        <dbReference type="ARBA" id="ARBA00023125"/>
    </source>
</evidence>
<dbReference type="SUPFAM" id="SSF46785">
    <property type="entry name" value="Winged helix' DNA-binding domain"/>
    <property type="match status" value="1"/>
</dbReference>
<name>A0A4V0NH29_SORCE</name>
<dbReference type="CDD" id="cd02440">
    <property type="entry name" value="AdoMet_MTases"/>
    <property type="match status" value="1"/>
</dbReference>
<dbReference type="InterPro" id="IPR036390">
    <property type="entry name" value="WH_DNA-bd_sf"/>
</dbReference>
<organism evidence="6 7">
    <name type="scientific">Sorangium cellulosum</name>
    <name type="common">Polyangium cellulosum</name>
    <dbReference type="NCBI Taxonomy" id="56"/>
    <lineage>
        <taxon>Bacteria</taxon>
        <taxon>Pseudomonadati</taxon>
        <taxon>Myxococcota</taxon>
        <taxon>Polyangia</taxon>
        <taxon>Polyangiales</taxon>
        <taxon>Polyangiaceae</taxon>
        <taxon>Sorangium</taxon>
    </lineage>
</organism>